<proteinExistence type="predicted"/>
<comment type="caution">
    <text evidence="3">The sequence shown here is derived from an EMBL/GenBank/DDBJ whole genome shotgun (WGS) entry which is preliminary data.</text>
</comment>
<evidence type="ECO:0000256" key="1">
    <source>
        <dbReference type="SAM" id="MobiDB-lite"/>
    </source>
</evidence>
<feature type="compositionally biased region" description="Low complexity" evidence="1">
    <location>
        <begin position="145"/>
        <end position="166"/>
    </location>
</feature>
<dbReference type="SUPFAM" id="SSF49764">
    <property type="entry name" value="HSP20-like chaperones"/>
    <property type="match status" value="1"/>
</dbReference>
<dbReference type="InterPro" id="IPR002068">
    <property type="entry name" value="A-crystallin/Hsp20_dom"/>
</dbReference>
<feature type="region of interest" description="Disordered" evidence="1">
    <location>
        <begin position="142"/>
        <end position="177"/>
    </location>
</feature>
<keyword evidence="5" id="KW-1185">Reference proteome</keyword>
<reference evidence="3" key="1">
    <citation type="submission" date="2020-05" db="EMBL/GenBank/DDBJ databases">
        <title>WGS assembly of Panicum virgatum.</title>
        <authorList>
            <person name="Lovell J.T."/>
            <person name="Jenkins J."/>
            <person name="Shu S."/>
            <person name="Juenger T.E."/>
            <person name="Schmutz J."/>
        </authorList>
    </citation>
    <scope>NUCLEOTIDE SEQUENCE</scope>
    <source>
        <strain evidence="3">AP13</strain>
    </source>
</reference>
<dbReference type="Pfam" id="PF00011">
    <property type="entry name" value="HSP20"/>
    <property type="match status" value="1"/>
</dbReference>
<name>A0A8T0T8D2_PANVG</name>
<dbReference type="CDD" id="cd06464">
    <property type="entry name" value="ACD_sHsps-like"/>
    <property type="match status" value="1"/>
</dbReference>
<dbReference type="PANTHER" id="PTHR46991:SF9">
    <property type="entry name" value="23.6 KDA HEAT SHOCK PROTEIN MITOCHONDRIAL"/>
    <property type="match status" value="1"/>
</dbReference>
<feature type="compositionally biased region" description="Basic residues" evidence="1">
    <location>
        <begin position="167"/>
        <end position="177"/>
    </location>
</feature>
<dbReference type="EMBL" id="CM029044">
    <property type="protein sequence ID" value="KAG2605444.1"/>
    <property type="molecule type" value="Genomic_DNA"/>
</dbReference>
<gene>
    <name evidence="3" type="ORF">PVAP13_4NG072700</name>
    <name evidence="4" type="ORF">PVAP13_4NG073419</name>
</gene>
<dbReference type="Gene3D" id="2.60.40.790">
    <property type="match status" value="1"/>
</dbReference>
<dbReference type="EMBL" id="CM029044">
    <property type="protein sequence ID" value="KAG2605463.1"/>
    <property type="molecule type" value="Genomic_DNA"/>
</dbReference>
<accession>A0A8T0T8D2</accession>
<dbReference type="Proteomes" id="UP000823388">
    <property type="component" value="Chromosome 4N"/>
</dbReference>
<organism evidence="3 5">
    <name type="scientific">Panicum virgatum</name>
    <name type="common">Blackwell switchgrass</name>
    <dbReference type="NCBI Taxonomy" id="38727"/>
    <lineage>
        <taxon>Eukaryota</taxon>
        <taxon>Viridiplantae</taxon>
        <taxon>Streptophyta</taxon>
        <taxon>Embryophyta</taxon>
        <taxon>Tracheophyta</taxon>
        <taxon>Spermatophyta</taxon>
        <taxon>Magnoliopsida</taxon>
        <taxon>Liliopsida</taxon>
        <taxon>Poales</taxon>
        <taxon>Poaceae</taxon>
        <taxon>PACMAD clade</taxon>
        <taxon>Panicoideae</taxon>
        <taxon>Panicodae</taxon>
        <taxon>Paniceae</taxon>
        <taxon>Panicinae</taxon>
        <taxon>Panicum</taxon>
        <taxon>Panicum sect. Hiantes</taxon>
    </lineage>
</organism>
<dbReference type="OrthoDB" id="690411at2759"/>
<evidence type="ECO:0000313" key="4">
    <source>
        <dbReference type="EMBL" id="KAG2605463.1"/>
    </source>
</evidence>
<dbReference type="AlphaFoldDB" id="A0A8T0T8D2"/>
<evidence type="ECO:0000259" key="2">
    <source>
        <dbReference type="Pfam" id="PF00011"/>
    </source>
</evidence>
<sequence>MASAAVVKGAPMAGHLKELLPAAPSAFEKPVDCALCLLNTKGSGDDDTSEKPSGKDTVDGSLALDLSVPKRFSIDDLFAVPSKLLPLLALMEDGGAASGTGLSGHGWWVSKDDNDAMQLKVAMPGLGKEHVKVSAEKNTLVIKGATRTPRTARARCATPAASSSPRRPSRWTGSRRR</sequence>
<evidence type="ECO:0000313" key="5">
    <source>
        <dbReference type="Proteomes" id="UP000823388"/>
    </source>
</evidence>
<dbReference type="PANTHER" id="PTHR46991">
    <property type="entry name" value="23.5 KDA HEAT SHOCK PROTEIN, MITOCHONDRIAL"/>
    <property type="match status" value="1"/>
</dbReference>
<feature type="domain" description="SHSP" evidence="2">
    <location>
        <begin position="111"/>
        <end position="151"/>
    </location>
</feature>
<evidence type="ECO:0000313" key="3">
    <source>
        <dbReference type="EMBL" id="KAG2605444.1"/>
    </source>
</evidence>
<dbReference type="InterPro" id="IPR008978">
    <property type="entry name" value="HSP20-like_chaperone"/>
</dbReference>
<dbReference type="InterPro" id="IPR044656">
    <property type="entry name" value="HSP14.7/HSP23.5/HSP23.6-like"/>
</dbReference>
<protein>
    <recommendedName>
        <fullName evidence="2">SHSP domain-containing protein</fullName>
    </recommendedName>
</protein>